<gene>
    <name evidence="1" type="ORF">HETSPECPRED_009116</name>
</gene>
<dbReference type="OrthoDB" id="5309323at2759"/>
<protein>
    <recommendedName>
        <fullName evidence="3">F-box domain-containing protein</fullName>
    </recommendedName>
</protein>
<keyword evidence="2" id="KW-1185">Reference proteome</keyword>
<dbReference type="SUPFAM" id="SSF52047">
    <property type="entry name" value="RNI-like"/>
    <property type="match status" value="1"/>
</dbReference>
<sequence>MATFSNLSNDILLMVMDIYWPLNVDAYRQMCKNTRALTASYLEKHMRLKRRYSHGKYSTITGFGPNGTPVDLLRDILHNPEVAPYLNSLCIVLADDGEAFRPTGTEFNMSKKSVDFFGDAVRNWPMITDNDLKESLLKGFSEGTEEAVITLLLLMLPNLIKLRLGGRRAPEVLDQILNSIGTSQDKAALTQLNTIELDSIRLPSHLQSNQMFTSVSSLPSMRRISAVDVRAYGTEVFDYFQELKYVAKSPLTHLQLANCDIWPDVLSKLVKSTDTLTSFSYCTKGREPDSKWILALLLSQAGNTLRELTIFSCDNAYIGSLIEFKALEKVSTSIQLLQVSSIPDWNQILPSTLKSLKLHDDGGVDYELLYYSKLMDALLAIKDREIPELEELHYRLSKTEMPSEQNRDTLGARFARQCAEAGIQLCVDWVSVCDTARDNRVVAEVLKGSGIEKATSQNLPPRRSRSFIRQLLGPD</sequence>
<reference evidence="1" key="1">
    <citation type="submission" date="2021-03" db="EMBL/GenBank/DDBJ databases">
        <authorList>
            <person name="Tagirdzhanova G."/>
        </authorList>
    </citation>
    <scope>NUCLEOTIDE SEQUENCE</scope>
</reference>
<dbReference type="InterPro" id="IPR032675">
    <property type="entry name" value="LRR_dom_sf"/>
</dbReference>
<name>A0A8H3G3W4_9LECA</name>
<evidence type="ECO:0008006" key="3">
    <source>
        <dbReference type="Google" id="ProtNLM"/>
    </source>
</evidence>
<accession>A0A8H3G3W4</accession>
<dbReference type="Gene3D" id="3.80.10.10">
    <property type="entry name" value="Ribonuclease Inhibitor"/>
    <property type="match status" value="1"/>
</dbReference>
<dbReference type="Proteomes" id="UP000664521">
    <property type="component" value="Unassembled WGS sequence"/>
</dbReference>
<evidence type="ECO:0000313" key="1">
    <source>
        <dbReference type="EMBL" id="CAF9934127.1"/>
    </source>
</evidence>
<organism evidence="1 2">
    <name type="scientific">Heterodermia speciosa</name>
    <dbReference type="NCBI Taxonomy" id="116794"/>
    <lineage>
        <taxon>Eukaryota</taxon>
        <taxon>Fungi</taxon>
        <taxon>Dikarya</taxon>
        <taxon>Ascomycota</taxon>
        <taxon>Pezizomycotina</taxon>
        <taxon>Lecanoromycetes</taxon>
        <taxon>OSLEUM clade</taxon>
        <taxon>Lecanoromycetidae</taxon>
        <taxon>Caliciales</taxon>
        <taxon>Physciaceae</taxon>
        <taxon>Heterodermia</taxon>
    </lineage>
</organism>
<comment type="caution">
    <text evidence="1">The sequence shown here is derived from an EMBL/GenBank/DDBJ whole genome shotgun (WGS) entry which is preliminary data.</text>
</comment>
<dbReference type="EMBL" id="CAJPDS010000072">
    <property type="protein sequence ID" value="CAF9934127.1"/>
    <property type="molecule type" value="Genomic_DNA"/>
</dbReference>
<dbReference type="AlphaFoldDB" id="A0A8H3G3W4"/>
<proteinExistence type="predicted"/>
<evidence type="ECO:0000313" key="2">
    <source>
        <dbReference type="Proteomes" id="UP000664521"/>
    </source>
</evidence>